<feature type="region of interest" description="Disordered" evidence="1">
    <location>
        <begin position="312"/>
        <end position="334"/>
    </location>
</feature>
<accession>A0ABS8DKX7</accession>
<organism evidence="3 4">
    <name type="scientific">Bariatricus massiliensis</name>
    <dbReference type="NCBI Taxonomy" id="1745713"/>
    <lineage>
        <taxon>Bacteria</taxon>
        <taxon>Bacillati</taxon>
        <taxon>Bacillota</taxon>
        <taxon>Clostridia</taxon>
        <taxon>Lachnospirales</taxon>
        <taxon>Lachnospiraceae</taxon>
        <taxon>Bariatricus</taxon>
    </lineage>
</organism>
<gene>
    <name evidence="3" type="ORF">LIZ65_17170</name>
</gene>
<feature type="domain" description="DUF3846" evidence="2">
    <location>
        <begin position="149"/>
        <end position="273"/>
    </location>
</feature>
<evidence type="ECO:0000259" key="2">
    <source>
        <dbReference type="Pfam" id="PF12957"/>
    </source>
</evidence>
<protein>
    <submittedName>
        <fullName evidence="3">DUF3846 domain-containing protein</fullName>
    </submittedName>
</protein>
<dbReference type="Proteomes" id="UP001299546">
    <property type="component" value="Unassembled WGS sequence"/>
</dbReference>
<comment type="caution">
    <text evidence="3">The sequence shown here is derived from an EMBL/GenBank/DDBJ whole genome shotgun (WGS) entry which is preliminary data.</text>
</comment>
<proteinExistence type="predicted"/>
<dbReference type="InterPro" id="IPR024559">
    <property type="entry name" value="DUF3846"/>
</dbReference>
<name>A0ABS8DKX7_9FIRM</name>
<dbReference type="Pfam" id="PF12957">
    <property type="entry name" value="DUF3846"/>
    <property type="match status" value="1"/>
</dbReference>
<evidence type="ECO:0000313" key="3">
    <source>
        <dbReference type="EMBL" id="MCB7389020.1"/>
    </source>
</evidence>
<dbReference type="EMBL" id="JAJCIS010000017">
    <property type="protein sequence ID" value="MCB7389020.1"/>
    <property type="molecule type" value="Genomic_DNA"/>
</dbReference>
<dbReference type="RefSeq" id="WP_227183807.1">
    <property type="nucleotide sequence ID" value="NZ_JAJCIQ010000017.1"/>
</dbReference>
<keyword evidence="4" id="KW-1185">Reference proteome</keyword>
<sequence>MTDTFKEIGSLFGREGAGAGFAKQTDKESFTYAFAWPEGDTWATLTGYLNLDEQPEEYVRRVLQDGGFRSDWDNPDYDPIGDFKETAGDEYRIPLLKVLLREQLESRYEVANHFSTMNRARVELSAFIQNEGGAPLPEDALGTPEEHGIRAMLIATGEPPREVTLLPDKNGSTLRPLQALVGGNIEAFDIAFGETVSLYVNEEGLFTCPPNRAIFATEEMAKAGYLSQLDYSKVVEMGDFYTVLNGDIVAVGFDPETGESRSLTDGESARVEGYFTVISEPGSGEKAVDAIRHDMEPCGYDISVETHDMASGKDALLADAPQRDAPAKDTQNIG</sequence>
<reference evidence="3 4" key="1">
    <citation type="submission" date="2021-10" db="EMBL/GenBank/DDBJ databases">
        <title>Collection of gut derived symbiotic bacterial strains cultured from healthy donors.</title>
        <authorList>
            <person name="Lin H."/>
            <person name="Littmann E."/>
            <person name="Kohout C."/>
            <person name="Pamer E.G."/>
        </authorList>
    </citation>
    <scope>NUCLEOTIDE SEQUENCE [LARGE SCALE GENOMIC DNA]</scope>
    <source>
        <strain evidence="3 4">DFI.1.165</strain>
    </source>
</reference>
<evidence type="ECO:0000256" key="1">
    <source>
        <dbReference type="SAM" id="MobiDB-lite"/>
    </source>
</evidence>
<evidence type="ECO:0000313" key="4">
    <source>
        <dbReference type="Proteomes" id="UP001299546"/>
    </source>
</evidence>